<evidence type="ECO:0000256" key="3">
    <source>
        <dbReference type="ARBA" id="ARBA00022519"/>
    </source>
</evidence>
<evidence type="ECO:0000256" key="7">
    <source>
        <dbReference type="ARBA" id="ARBA00023186"/>
    </source>
</evidence>
<dbReference type="PROSITE" id="PS01096">
    <property type="entry name" value="PPIC_PPIASE_1"/>
    <property type="match status" value="1"/>
</dbReference>
<dbReference type="Proteomes" id="UP001269375">
    <property type="component" value="Unassembled WGS sequence"/>
</dbReference>
<dbReference type="Gene3D" id="1.10.4030.10">
    <property type="entry name" value="Porin chaperone SurA, peptide-binding domain"/>
    <property type="match status" value="1"/>
</dbReference>
<keyword evidence="11" id="KW-0697">Rotamase</keyword>
<dbReference type="InterPro" id="IPR046357">
    <property type="entry name" value="PPIase_dom_sf"/>
</dbReference>
<evidence type="ECO:0000256" key="2">
    <source>
        <dbReference type="ARBA" id="ARBA00022475"/>
    </source>
</evidence>
<evidence type="ECO:0000256" key="1">
    <source>
        <dbReference type="ARBA" id="ARBA00004382"/>
    </source>
</evidence>
<keyword evidence="6 12" id="KW-0472">Membrane</keyword>
<gene>
    <name evidence="14" type="ORF">QC825_03860</name>
</gene>
<keyword evidence="7" id="KW-0143">Chaperone</keyword>
<organism evidence="14 15">
    <name type="scientific">Larsenimonas suaedae</name>
    <dbReference type="NCBI Taxonomy" id="1851019"/>
    <lineage>
        <taxon>Bacteria</taxon>
        <taxon>Pseudomonadati</taxon>
        <taxon>Pseudomonadota</taxon>
        <taxon>Gammaproteobacteria</taxon>
        <taxon>Oceanospirillales</taxon>
        <taxon>Halomonadaceae</taxon>
        <taxon>Larsenimonas</taxon>
    </lineage>
</organism>
<dbReference type="InterPro" id="IPR023058">
    <property type="entry name" value="PPIase_PpiC_CS"/>
</dbReference>
<evidence type="ECO:0000256" key="6">
    <source>
        <dbReference type="ARBA" id="ARBA00023136"/>
    </source>
</evidence>
<dbReference type="PANTHER" id="PTHR47529:SF1">
    <property type="entry name" value="PERIPLASMIC CHAPERONE PPID"/>
    <property type="match status" value="1"/>
</dbReference>
<accession>A0ABU1GT67</accession>
<keyword evidence="5 12" id="KW-1133">Transmembrane helix</keyword>
<dbReference type="InterPro" id="IPR052029">
    <property type="entry name" value="PpiD_chaperone"/>
</dbReference>
<protein>
    <recommendedName>
        <fullName evidence="9">Periplasmic chaperone PpiD</fullName>
    </recommendedName>
    <alternativeName>
        <fullName evidence="10">Periplasmic folding chaperone</fullName>
    </alternativeName>
</protein>
<reference evidence="14 15" key="1">
    <citation type="submission" date="2023-04" db="EMBL/GenBank/DDBJ databases">
        <title>A long-awaited taxogenomic arrangement of the family Halomonadaceae.</title>
        <authorList>
            <person name="De La Haba R."/>
            <person name="Chuvochina M."/>
            <person name="Wittouck S."/>
            <person name="Arahal D.R."/>
            <person name="Sanchez-Porro C."/>
            <person name="Hugenholtz P."/>
            <person name="Ventosa A."/>
        </authorList>
    </citation>
    <scope>NUCLEOTIDE SEQUENCE [LARGE SCALE GENOMIC DNA]</scope>
    <source>
        <strain evidence="14 15">DSM 22428</strain>
    </source>
</reference>
<evidence type="ECO:0000256" key="10">
    <source>
        <dbReference type="ARBA" id="ARBA00042775"/>
    </source>
</evidence>
<feature type="domain" description="PpiC" evidence="13">
    <location>
        <begin position="256"/>
        <end position="355"/>
    </location>
</feature>
<dbReference type="Gene3D" id="3.10.50.40">
    <property type="match status" value="1"/>
</dbReference>
<comment type="caution">
    <text evidence="14">The sequence shown here is derived from an EMBL/GenBank/DDBJ whole genome shotgun (WGS) entry which is preliminary data.</text>
</comment>
<evidence type="ECO:0000256" key="5">
    <source>
        <dbReference type="ARBA" id="ARBA00022989"/>
    </source>
</evidence>
<dbReference type="InterPro" id="IPR000297">
    <property type="entry name" value="PPIase_PpiC"/>
</dbReference>
<evidence type="ECO:0000256" key="8">
    <source>
        <dbReference type="ARBA" id="ARBA00038408"/>
    </source>
</evidence>
<dbReference type="RefSeq" id="WP_251590540.1">
    <property type="nucleotide sequence ID" value="NZ_JAMLJI010000001.1"/>
</dbReference>
<comment type="subcellular location">
    <subcellularLocation>
        <location evidence="1">Cell inner membrane</location>
        <topology evidence="1">Single-pass type II membrane protein</topology>
        <orientation evidence="1">Periplasmic side</orientation>
    </subcellularLocation>
</comment>
<evidence type="ECO:0000256" key="4">
    <source>
        <dbReference type="ARBA" id="ARBA00022692"/>
    </source>
</evidence>
<name>A0ABU1GT67_9GAMM</name>
<evidence type="ECO:0000313" key="14">
    <source>
        <dbReference type="EMBL" id="MDR5895215.1"/>
    </source>
</evidence>
<evidence type="ECO:0000256" key="11">
    <source>
        <dbReference type="PROSITE-ProRule" id="PRU00278"/>
    </source>
</evidence>
<comment type="similarity">
    <text evidence="8">Belongs to the PpiD chaperone family.</text>
</comment>
<keyword evidence="2" id="KW-1003">Cell membrane</keyword>
<sequence>MLQHIRNRAQGWIAKVIVALIAITFTFFGVESIVSVFTQSSDDAATVNGESIKKQSVELTLQRQMRSGQVSPDNENQARSEILDQLITRALMRQYANDHGLVFTKAQVDQLIVQLPEFQDQNNHFSKERFVRTLNSAGYTPNTFRTQLEEDMVITQLRQGLAASSFVLPGEVERLAALQNQTRSFRYALIGPDALSKSVQVSDEDVEKYYTQHKDQFTRPEQVKLNYILLDKQAMASDVSVTEDALKTAYDKRKADAPKRVSDIIISINDQQDDAAAREQAQSIELKLSEGASFADLAKRYSDDPGSASKGGDLGVVTEGIFGQTFDQQLGTLSQGQVSKPFKLDNAYHIIKVTGIQIDSFDALRPELRELLQNEQVASVFDDKAQKLKDDSYSAPNLSDVAQDLKLKLHESGWVGKDNDDPILGNADVIKAAFSNDVLDRNDVSQGYNSDVIELDGDHRLVLRVADYRPEQVLPLEQVRERIQNTLTLKKQQTQLATQASSAVSALKAGQMPSVSLNWQEADAVGRNDDSVPSELIDAAFQMPRPDNGPRFAHHQVGQKQAIVELRKVGSKESNQDDLDFVRSLASRVNQQIVVSALVERLHEQGKIDK</sequence>
<keyword evidence="15" id="KW-1185">Reference proteome</keyword>
<evidence type="ECO:0000313" key="15">
    <source>
        <dbReference type="Proteomes" id="UP001269375"/>
    </source>
</evidence>
<dbReference type="Pfam" id="PF00639">
    <property type="entry name" value="Rotamase"/>
    <property type="match status" value="1"/>
</dbReference>
<dbReference type="PANTHER" id="PTHR47529">
    <property type="entry name" value="PEPTIDYL-PROLYL CIS-TRANS ISOMERASE D"/>
    <property type="match status" value="1"/>
</dbReference>
<evidence type="ECO:0000259" key="13">
    <source>
        <dbReference type="PROSITE" id="PS50198"/>
    </source>
</evidence>
<dbReference type="InterPro" id="IPR027304">
    <property type="entry name" value="Trigger_fact/SurA_dom_sf"/>
</dbReference>
<keyword evidence="4 12" id="KW-0812">Transmembrane</keyword>
<evidence type="ECO:0000256" key="12">
    <source>
        <dbReference type="SAM" id="Phobius"/>
    </source>
</evidence>
<dbReference type="SUPFAM" id="SSF109998">
    <property type="entry name" value="Triger factor/SurA peptide-binding domain-like"/>
    <property type="match status" value="1"/>
</dbReference>
<keyword evidence="11" id="KW-0413">Isomerase</keyword>
<proteinExistence type="inferred from homology"/>
<keyword evidence="3" id="KW-0997">Cell inner membrane</keyword>
<dbReference type="Pfam" id="PF13624">
    <property type="entry name" value="SurA_N_3"/>
    <property type="match status" value="1"/>
</dbReference>
<dbReference type="SUPFAM" id="SSF54534">
    <property type="entry name" value="FKBP-like"/>
    <property type="match status" value="1"/>
</dbReference>
<dbReference type="EMBL" id="JARWAO010000002">
    <property type="protein sequence ID" value="MDR5895215.1"/>
    <property type="molecule type" value="Genomic_DNA"/>
</dbReference>
<feature type="transmembrane region" description="Helical" evidence="12">
    <location>
        <begin position="12"/>
        <end position="30"/>
    </location>
</feature>
<dbReference type="PROSITE" id="PS50198">
    <property type="entry name" value="PPIC_PPIASE_2"/>
    <property type="match status" value="1"/>
</dbReference>
<evidence type="ECO:0000256" key="9">
    <source>
        <dbReference type="ARBA" id="ARBA00040743"/>
    </source>
</evidence>